<dbReference type="EMBL" id="BAAARK010000009">
    <property type="protein sequence ID" value="GAA2662764.1"/>
    <property type="molecule type" value="Genomic_DNA"/>
</dbReference>
<reference evidence="2" key="1">
    <citation type="journal article" date="2019" name="Int. J. Syst. Evol. Microbiol.">
        <title>The Global Catalogue of Microorganisms (GCM) 10K type strain sequencing project: providing services to taxonomists for standard genome sequencing and annotation.</title>
        <authorList>
            <consortium name="The Broad Institute Genomics Platform"/>
            <consortium name="The Broad Institute Genome Sequencing Center for Infectious Disease"/>
            <person name="Wu L."/>
            <person name="Ma J."/>
        </authorList>
    </citation>
    <scope>NUCLEOTIDE SEQUENCE [LARGE SCALE GENOMIC DNA]</scope>
    <source>
        <strain evidence="2">JCM 16374</strain>
    </source>
</reference>
<keyword evidence="2" id="KW-1185">Reference proteome</keyword>
<sequence>MDDLKVSVAALAVSAGTPQLVSGEIWCTLGGVDFPGAHWTDAPVSVLGSMGEALRRAASGEAGEVYFFEGPYYLKLTPRRAGARADAEVEGARDRAVEVEVTAVCDRAYQLSGTGGGDVEARCVVPLHALQRHYADVVVALGGWARQHGHAEVAAVLARMAALDHPPSYGG</sequence>
<dbReference type="RefSeq" id="WP_344576249.1">
    <property type="nucleotide sequence ID" value="NZ_BAAARK010000009.1"/>
</dbReference>
<accession>A0ABP6EE62</accession>
<comment type="caution">
    <text evidence="1">The sequence shown here is derived from an EMBL/GenBank/DDBJ whole genome shotgun (WGS) entry which is preliminary data.</text>
</comment>
<organism evidence="1 2">
    <name type="scientific">Streptomyces lunalinharesii</name>
    <dbReference type="NCBI Taxonomy" id="333384"/>
    <lineage>
        <taxon>Bacteria</taxon>
        <taxon>Bacillati</taxon>
        <taxon>Actinomycetota</taxon>
        <taxon>Actinomycetes</taxon>
        <taxon>Kitasatosporales</taxon>
        <taxon>Streptomycetaceae</taxon>
        <taxon>Streptomyces</taxon>
    </lineage>
</organism>
<proteinExistence type="predicted"/>
<name>A0ABP6EE62_9ACTN</name>
<evidence type="ECO:0000313" key="1">
    <source>
        <dbReference type="EMBL" id="GAA2662764.1"/>
    </source>
</evidence>
<evidence type="ECO:0000313" key="2">
    <source>
        <dbReference type="Proteomes" id="UP001500994"/>
    </source>
</evidence>
<protein>
    <submittedName>
        <fullName evidence="1">Uncharacterized protein</fullName>
    </submittedName>
</protein>
<gene>
    <name evidence="1" type="ORF">GCM10009864_33250</name>
</gene>
<dbReference type="Proteomes" id="UP001500994">
    <property type="component" value="Unassembled WGS sequence"/>
</dbReference>